<reference evidence="1 2" key="1">
    <citation type="journal article" date="2019" name="Int. J. Syst. Evol. Microbiol.">
        <title>The Global Catalogue of Microorganisms (GCM) 10K type strain sequencing project: providing services to taxonomists for standard genome sequencing and annotation.</title>
        <authorList>
            <consortium name="The Broad Institute Genomics Platform"/>
            <consortium name="The Broad Institute Genome Sequencing Center for Infectious Disease"/>
            <person name="Wu L."/>
            <person name="Ma J."/>
        </authorList>
    </citation>
    <scope>NUCLEOTIDE SEQUENCE [LARGE SCALE GENOMIC DNA]</scope>
    <source>
        <strain evidence="1 2">JCM 3146</strain>
    </source>
</reference>
<dbReference type="Proteomes" id="UP001501822">
    <property type="component" value="Unassembled WGS sequence"/>
</dbReference>
<dbReference type="RefSeq" id="WP_406567606.1">
    <property type="nucleotide sequence ID" value="NZ_BAAABM010000069.1"/>
</dbReference>
<sequence>MSWMMVYVGLAFAGLVVLSVCAVKVGLAVRGLGRELRRTRARLQPEQEAFARALRRLERSGE</sequence>
<keyword evidence="2" id="KW-1185">Reference proteome</keyword>
<comment type="caution">
    <text evidence="1">The sequence shown here is derived from an EMBL/GenBank/DDBJ whole genome shotgun (WGS) entry which is preliminary data.</text>
</comment>
<proteinExistence type="predicted"/>
<gene>
    <name evidence="1" type="ORF">GCM10010151_69060</name>
</gene>
<evidence type="ECO:0000313" key="1">
    <source>
        <dbReference type="EMBL" id="GAA0369372.1"/>
    </source>
</evidence>
<dbReference type="EMBL" id="BAAABM010000069">
    <property type="protein sequence ID" value="GAA0369372.1"/>
    <property type="molecule type" value="Genomic_DNA"/>
</dbReference>
<organism evidence="1 2">
    <name type="scientific">Actinoallomurus spadix</name>
    <dbReference type="NCBI Taxonomy" id="79912"/>
    <lineage>
        <taxon>Bacteria</taxon>
        <taxon>Bacillati</taxon>
        <taxon>Actinomycetota</taxon>
        <taxon>Actinomycetes</taxon>
        <taxon>Streptosporangiales</taxon>
        <taxon>Thermomonosporaceae</taxon>
        <taxon>Actinoallomurus</taxon>
    </lineage>
</organism>
<evidence type="ECO:0000313" key="2">
    <source>
        <dbReference type="Proteomes" id="UP001501822"/>
    </source>
</evidence>
<name>A0ABN0XPK1_9ACTN</name>
<accession>A0ABN0XPK1</accession>
<protein>
    <submittedName>
        <fullName evidence="1">Uncharacterized protein</fullName>
    </submittedName>
</protein>